<accession>A0A9D1KQI4</accession>
<dbReference type="InterPro" id="IPR001119">
    <property type="entry name" value="SLH_dom"/>
</dbReference>
<gene>
    <name evidence="4" type="ORF">IAA60_01720</name>
</gene>
<keyword evidence="1" id="KW-0677">Repeat</keyword>
<feature type="signal peptide" evidence="2">
    <location>
        <begin position="1"/>
        <end position="30"/>
    </location>
</feature>
<evidence type="ECO:0000313" key="4">
    <source>
        <dbReference type="EMBL" id="HIT84602.1"/>
    </source>
</evidence>
<dbReference type="Proteomes" id="UP000824165">
    <property type="component" value="Unassembled WGS sequence"/>
</dbReference>
<evidence type="ECO:0000256" key="2">
    <source>
        <dbReference type="SAM" id="SignalP"/>
    </source>
</evidence>
<keyword evidence="2" id="KW-0732">Signal</keyword>
<dbReference type="EMBL" id="DVLU01000014">
    <property type="protein sequence ID" value="HIT84602.1"/>
    <property type="molecule type" value="Genomic_DNA"/>
</dbReference>
<name>A0A9D1KQI4_9FIRM</name>
<reference evidence="4" key="1">
    <citation type="submission" date="2020-10" db="EMBL/GenBank/DDBJ databases">
        <authorList>
            <person name="Gilroy R."/>
        </authorList>
    </citation>
    <scope>NUCLEOTIDE SEQUENCE</scope>
    <source>
        <strain evidence="4">CHK181-108</strain>
    </source>
</reference>
<organism evidence="4 5">
    <name type="scientific">Candidatus Ornithomonoglobus intestinigallinarum</name>
    <dbReference type="NCBI Taxonomy" id="2840894"/>
    <lineage>
        <taxon>Bacteria</taxon>
        <taxon>Bacillati</taxon>
        <taxon>Bacillota</taxon>
        <taxon>Clostridia</taxon>
        <taxon>Candidatus Ornithomonoglobus</taxon>
    </lineage>
</organism>
<dbReference type="PROSITE" id="PS51272">
    <property type="entry name" value="SLH"/>
    <property type="match status" value="1"/>
</dbReference>
<feature type="chain" id="PRO_5038658359" evidence="2">
    <location>
        <begin position="31"/>
        <end position="868"/>
    </location>
</feature>
<reference evidence="4" key="2">
    <citation type="journal article" date="2021" name="PeerJ">
        <title>Extensive microbial diversity within the chicken gut microbiome revealed by metagenomics and culture.</title>
        <authorList>
            <person name="Gilroy R."/>
            <person name="Ravi A."/>
            <person name="Getino M."/>
            <person name="Pursley I."/>
            <person name="Horton D.L."/>
            <person name="Alikhan N.F."/>
            <person name="Baker D."/>
            <person name="Gharbi K."/>
            <person name="Hall N."/>
            <person name="Watson M."/>
            <person name="Adriaenssens E.M."/>
            <person name="Foster-Nyarko E."/>
            <person name="Jarju S."/>
            <person name="Secka A."/>
            <person name="Antonio M."/>
            <person name="Oren A."/>
            <person name="Chaudhuri R.R."/>
            <person name="La Ragione R."/>
            <person name="Hildebrand F."/>
            <person name="Pallen M.J."/>
        </authorList>
    </citation>
    <scope>NUCLEOTIDE SEQUENCE</scope>
    <source>
        <strain evidence="4">CHK181-108</strain>
    </source>
</reference>
<proteinExistence type="predicted"/>
<dbReference type="AlphaFoldDB" id="A0A9D1KQI4"/>
<protein>
    <submittedName>
        <fullName evidence="4">S-layer homology domain-containing protein</fullName>
    </submittedName>
</protein>
<evidence type="ECO:0000259" key="3">
    <source>
        <dbReference type="PROSITE" id="PS51272"/>
    </source>
</evidence>
<evidence type="ECO:0000313" key="5">
    <source>
        <dbReference type="Proteomes" id="UP000824165"/>
    </source>
</evidence>
<dbReference type="Pfam" id="PF00395">
    <property type="entry name" value="SLH"/>
    <property type="match status" value="1"/>
</dbReference>
<evidence type="ECO:0000256" key="1">
    <source>
        <dbReference type="ARBA" id="ARBA00022737"/>
    </source>
</evidence>
<feature type="domain" description="SLH" evidence="3">
    <location>
        <begin position="89"/>
        <end position="150"/>
    </location>
</feature>
<comment type="caution">
    <text evidence="4">The sequence shown here is derived from an EMBL/GenBank/DDBJ whole genome shotgun (WGS) entry which is preliminary data.</text>
</comment>
<sequence>MFRNSKKLKSIFSVLAATAAAFNIAVSALAADGAEASGEVITADNEYYGLLAAISDMENYIEYDNEPVTRADFVRSFISVIDMEHMSGTALSFEDVDPSSEMYDALSAAVGMGLISDSDSFRPDDAITLNEVYKICVSACGYALSAEMSGGYPQGYIAAASELRLADGISSTDSVSGVDAYRIIFNTLDADYYYRTADGYEKGSGDVLEAYRDITEIRGVVTSNGTASCGSYEAAAEEPSSLEGTIGIDYVKYISDLNYDLYLGYSVKAYTTYNEYDEAEIVYVCPEKDNDVISLASYNIEYTRGYIETLDGANERYTLNSSAEVIYNGRADYDYSLDLLNDVNGTVTLVDNDNDRKYDYIIIDDYYYMEVASYDKEELVIRDTRSADKQITLDDSVSFSVYSEEEADYTELSSITQGSMLAVRRSNDEKVVDIIILGRILSGTVDSYTDELITVNGADYHMSDYFAENYLNGLGAGKNADFYLGVNDEIAALSYIDTPIEYGYLTLAYLEDNDEEMGVKIFTERGEHMRYSCASKMTVDGTSMTETEAYAAITSKGARQLIRYGLNDEGELKTVDTSETSSTYLDDSRPLNEYNNLTKHSFAASYYYRVSTFYPYFNIQNTVIFRAPNNADDTSGYAIGYSFADGNIADGTIEPYNVGLDGTADALVVYADNNDAAINRVSPSIILVEKVYEELAPDGEIKTKISGWESGTFKEHYLKNGIEILKDRAPAEIKPGDIVRFTETNDEITAAVVEFIGEELRPNTGDNLGYFNIRSTDCHYQVGSVYSFEGQWALISNTRGEADYNYDTANLINVKIPDSIAVYNSTIGVIRTGTRDDIKTYMNSGSEASYILVKQYYGTSNFCVIYEK</sequence>